<evidence type="ECO:0000259" key="11">
    <source>
        <dbReference type="PROSITE" id="PS50109"/>
    </source>
</evidence>
<evidence type="ECO:0000256" key="10">
    <source>
        <dbReference type="SAM" id="Phobius"/>
    </source>
</evidence>
<dbReference type="NCBIfam" id="TIGR00229">
    <property type="entry name" value="sensory_box"/>
    <property type="match status" value="1"/>
</dbReference>
<dbReference type="Gene3D" id="3.30.450.20">
    <property type="entry name" value="PAS domain"/>
    <property type="match status" value="1"/>
</dbReference>
<dbReference type="CDD" id="cd00082">
    <property type="entry name" value="HisKA"/>
    <property type="match status" value="1"/>
</dbReference>
<keyword evidence="5" id="KW-0547">Nucleotide-binding</keyword>
<dbReference type="InterPro" id="IPR003594">
    <property type="entry name" value="HATPase_dom"/>
</dbReference>
<feature type="domain" description="Histidine kinase" evidence="11">
    <location>
        <begin position="307"/>
        <end position="532"/>
    </location>
</feature>
<dbReference type="Pfam" id="PF02518">
    <property type="entry name" value="HATPase_c"/>
    <property type="match status" value="1"/>
</dbReference>
<keyword evidence="4" id="KW-0808">Transferase</keyword>
<evidence type="ECO:0000256" key="5">
    <source>
        <dbReference type="ARBA" id="ARBA00022741"/>
    </source>
</evidence>
<dbReference type="InterPro" id="IPR036097">
    <property type="entry name" value="HisK_dim/P_sf"/>
</dbReference>
<dbReference type="EC" id="2.7.13.3" evidence="2"/>
<dbReference type="CDD" id="cd00130">
    <property type="entry name" value="PAS"/>
    <property type="match status" value="1"/>
</dbReference>
<evidence type="ECO:0000256" key="6">
    <source>
        <dbReference type="ARBA" id="ARBA00022777"/>
    </source>
</evidence>
<dbReference type="InterPro" id="IPR003661">
    <property type="entry name" value="HisK_dim/P_dom"/>
</dbReference>
<dbReference type="GO" id="GO:0005524">
    <property type="term" value="F:ATP binding"/>
    <property type="evidence" value="ECO:0007669"/>
    <property type="project" value="UniProtKB-KW"/>
</dbReference>
<feature type="transmembrane region" description="Helical" evidence="10">
    <location>
        <begin position="64"/>
        <end position="86"/>
    </location>
</feature>
<dbReference type="InterPro" id="IPR036890">
    <property type="entry name" value="HATPase_C_sf"/>
</dbReference>
<dbReference type="PROSITE" id="PS50109">
    <property type="entry name" value="HIS_KIN"/>
    <property type="match status" value="1"/>
</dbReference>
<dbReference type="KEGG" id="acru:HHL28_14530"/>
<evidence type="ECO:0000256" key="8">
    <source>
        <dbReference type="ARBA" id="ARBA00023012"/>
    </source>
</evidence>
<keyword evidence="14" id="KW-1185">Reference proteome</keyword>
<dbReference type="AlphaFoldDB" id="A0A858R935"/>
<keyword evidence="10" id="KW-0472">Membrane</keyword>
<keyword evidence="7" id="KW-0067">ATP-binding</keyword>
<dbReference type="InterPro" id="IPR035965">
    <property type="entry name" value="PAS-like_dom_sf"/>
</dbReference>
<keyword evidence="9" id="KW-0175">Coiled coil</keyword>
<dbReference type="InterPro" id="IPR005467">
    <property type="entry name" value="His_kinase_dom"/>
</dbReference>
<dbReference type="InterPro" id="IPR000014">
    <property type="entry name" value="PAS"/>
</dbReference>
<dbReference type="Gene3D" id="1.10.287.130">
    <property type="match status" value="1"/>
</dbReference>
<accession>A0A858R935</accession>
<dbReference type="InterPro" id="IPR058544">
    <property type="entry name" value="ETR1_N"/>
</dbReference>
<feature type="coiled-coil region" evidence="9">
    <location>
        <begin position="127"/>
        <end position="168"/>
    </location>
</feature>
<feature type="domain" description="PAC" evidence="12">
    <location>
        <begin position="242"/>
        <end position="294"/>
    </location>
</feature>
<dbReference type="Pfam" id="PF08448">
    <property type="entry name" value="PAS_4"/>
    <property type="match status" value="1"/>
</dbReference>
<keyword evidence="10" id="KW-1133">Transmembrane helix</keyword>
<dbReference type="PANTHER" id="PTHR43065:SF46">
    <property type="entry name" value="C4-DICARBOXYLATE TRANSPORT SENSOR PROTEIN DCTB"/>
    <property type="match status" value="1"/>
</dbReference>
<evidence type="ECO:0000256" key="7">
    <source>
        <dbReference type="ARBA" id="ARBA00022840"/>
    </source>
</evidence>
<organism evidence="13 14">
    <name type="scientific">Aerophototrophica crusticola</name>
    <dbReference type="NCBI Taxonomy" id="1709002"/>
    <lineage>
        <taxon>Bacteria</taxon>
        <taxon>Pseudomonadati</taxon>
        <taxon>Pseudomonadota</taxon>
        <taxon>Alphaproteobacteria</taxon>
        <taxon>Rhodospirillales</taxon>
        <taxon>Rhodospirillaceae</taxon>
        <taxon>Aerophototrophica</taxon>
    </lineage>
</organism>
<dbReference type="SUPFAM" id="SSF55874">
    <property type="entry name" value="ATPase domain of HSP90 chaperone/DNA topoisomerase II/histidine kinase"/>
    <property type="match status" value="1"/>
</dbReference>
<dbReference type="SMART" id="SM00388">
    <property type="entry name" value="HisKA"/>
    <property type="match status" value="1"/>
</dbReference>
<dbReference type="SUPFAM" id="SSF47384">
    <property type="entry name" value="Homodimeric domain of signal transducing histidine kinase"/>
    <property type="match status" value="1"/>
</dbReference>
<proteinExistence type="predicted"/>
<evidence type="ECO:0000313" key="14">
    <source>
        <dbReference type="Proteomes" id="UP000501891"/>
    </source>
</evidence>
<dbReference type="Pfam" id="PF00512">
    <property type="entry name" value="HisKA"/>
    <property type="match status" value="1"/>
</dbReference>
<dbReference type="PANTHER" id="PTHR43065">
    <property type="entry name" value="SENSOR HISTIDINE KINASE"/>
    <property type="match status" value="1"/>
</dbReference>
<protein>
    <recommendedName>
        <fullName evidence="2">histidine kinase</fullName>
        <ecNumber evidence="2">2.7.13.3</ecNumber>
    </recommendedName>
</protein>
<dbReference type="SUPFAM" id="SSF55785">
    <property type="entry name" value="PYP-like sensor domain (PAS domain)"/>
    <property type="match status" value="1"/>
</dbReference>
<dbReference type="InterPro" id="IPR004358">
    <property type="entry name" value="Sig_transdc_His_kin-like_C"/>
</dbReference>
<name>A0A858R935_9PROT</name>
<dbReference type="Pfam" id="PF25487">
    <property type="entry name" value="ETR1_N"/>
    <property type="match status" value="1"/>
</dbReference>
<evidence type="ECO:0000256" key="1">
    <source>
        <dbReference type="ARBA" id="ARBA00000085"/>
    </source>
</evidence>
<dbReference type="SMART" id="SM00387">
    <property type="entry name" value="HATPase_c"/>
    <property type="match status" value="1"/>
</dbReference>
<keyword evidence="10" id="KW-0812">Transmembrane</keyword>
<dbReference type="Gene3D" id="3.30.565.10">
    <property type="entry name" value="Histidine kinase-like ATPase, C-terminal domain"/>
    <property type="match status" value="1"/>
</dbReference>
<sequence length="543" mass="58386">MNLFSLMTDPAPFMPHGMCLLWEPALIWLHVASDVLTGLAYFSIPVALIVFARRRKDLAYKWMFLLFGAFIFACGTTHFMGAWTLWHANYVAEGLVKGFTAAVSLVTAALLWPLIPKALALPSPSALREANAALAAQVAERERAEQAVRAANDQLTQALRALRASEARYAGMVNNAPDAIFVLDVEPDGNLLLSGANPVTLRELDRPEAELLGRRVEDVFSPMAAGALVAHARACVAGRAPVRYEVSLEGKAGRRVWQVLLSPVADPETGSVVQVVGSSRDLTDYRTLQEELAQASKLATLGTMAAGIAHEMSQPLNAIRITATDLALLLEEEGEATDVPYLRHGLTTIRDQSARMGGIVDQMRQFGRKDGTEAELFDPAEPFRRAAELVGRHFASIDIRLVADLPQDLPKVAGRSAKLEQVALNLLSNARDAIEERRRQAGDRAPGRILVEAGVDGVRNAVVLTVEDDGTGLSPAALEHLFDPFFTTKDTDKGMGLGLSISASIIGAMGGRIEATPQPGGARFTITLPIQPVRQVGASEAVA</sequence>
<evidence type="ECO:0000256" key="2">
    <source>
        <dbReference type="ARBA" id="ARBA00012438"/>
    </source>
</evidence>
<evidence type="ECO:0000256" key="9">
    <source>
        <dbReference type="SAM" id="Coils"/>
    </source>
</evidence>
<dbReference type="PROSITE" id="PS50113">
    <property type="entry name" value="PAC"/>
    <property type="match status" value="1"/>
</dbReference>
<dbReference type="GO" id="GO:0000155">
    <property type="term" value="F:phosphorelay sensor kinase activity"/>
    <property type="evidence" value="ECO:0007669"/>
    <property type="project" value="InterPro"/>
</dbReference>
<reference evidence="13" key="1">
    <citation type="submission" date="2020-04" db="EMBL/GenBank/DDBJ databases">
        <title>A desert anoxygenic phototrophic bacterium fixes CO2 using RubisCO under aerobic conditions.</title>
        <authorList>
            <person name="Tang K."/>
        </authorList>
    </citation>
    <scope>NUCLEOTIDE SEQUENCE [LARGE SCALE GENOMIC DNA]</scope>
    <source>
        <strain evidence="13">MIMtkB3</strain>
    </source>
</reference>
<dbReference type="EMBL" id="CP051775">
    <property type="protein sequence ID" value="QJE74139.1"/>
    <property type="molecule type" value="Genomic_DNA"/>
</dbReference>
<dbReference type="Proteomes" id="UP000501891">
    <property type="component" value="Chromosome"/>
</dbReference>
<dbReference type="InterPro" id="IPR000700">
    <property type="entry name" value="PAS-assoc_C"/>
</dbReference>
<evidence type="ECO:0000313" key="13">
    <source>
        <dbReference type="EMBL" id="QJE74139.1"/>
    </source>
</evidence>
<keyword evidence="6" id="KW-0418">Kinase</keyword>
<evidence type="ECO:0000256" key="4">
    <source>
        <dbReference type="ARBA" id="ARBA00022679"/>
    </source>
</evidence>
<dbReference type="InterPro" id="IPR013656">
    <property type="entry name" value="PAS_4"/>
</dbReference>
<dbReference type="PRINTS" id="PR00344">
    <property type="entry name" value="BCTRLSENSOR"/>
</dbReference>
<feature type="transmembrane region" description="Helical" evidence="10">
    <location>
        <begin position="27"/>
        <end position="52"/>
    </location>
</feature>
<gene>
    <name evidence="13" type="ORF">HHL28_14530</name>
</gene>
<keyword evidence="8" id="KW-0902">Two-component regulatory system</keyword>
<evidence type="ECO:0000256" key="3">
    <source>
        <dbReference type="ARBA" id="ARBA00022553"/>
    </source>
</evidence>
<keyword evidence="3" id="KW-0597">Phosphoprotein</keyword>
<comment type="catalytic activity">
    <reaction evidence="1">
        <text>ATP + protein L-histidine = ADP + protein N-phospho-L-histidine.</text>
        <dbReference type="EC" id="2.7.13.3"/>
    </reaction>
</comment>
<evidence type="ECO:0000259" key="12">
    <source>
        <dbReference type="PROSITE" id="PS50113"/>
    </source>
</evidence>